<dbReference type="RefSeq" id="WP_183838391.1">
    <property type="nucleotide sequence ID" value="NZ_JACIHU010000001.1"/>
</dbReference>
<evidence type="ECO:0000313" key="4">
    <source>
        <dbReference type="Proteomes" id="UP000557344"/>
    </source>
</evidence>
<protein>
    <recommendedName>
        <fullName evidence="5">Apea-like HEPN domain-containing protein</fullName>
    </recommendedName>
</protein>
<dbReference type="EMBL" id="JACIHU010000001">
    <property type="protein sequence ID" value="MBB4478451.1"/>
    <property type="molecule type" value="Genomic_DNA"/>
</dbReference>
<dbReference type="EMBL" id="JACIID010000001">
    <property type="protein sequence ID" value="MBB4534283.1"/>
    <property type="molecule type" value="Genomic_DNA"/>
</dbReference>
<dbReference type="Proteomes" id="UP000523431">
    <property type="component" value="Unassembled WGS sequence"/>
</dbReference>
<comment type="caution">
    <text evidence="1">The sequence shown here is derived from an EMBL/GenBank/DDBJ whole genome shotgun (WGS) entry which is preliminary data.</text>
</comment>
<evidence type="ECO:0000313" key="1">
    <source>
        <dbReference type="EMBL" id="MBB4478451.1"/>
    </source>
</evidence>
<dbReference type="AlphaFoldDB" id="A0A7W6Y5H5"/>
<reference evidence="3 4" key="1">
    <citation type="submission" date="2020-08" db="EMBL/GenBank/DDBJ databases">
        <title>Genomic Encyclopedia of Type Strains, Phase IV (KMG-V): Genome sequencing to study the core and pangenomes of soil and plant-associated prokaryotes.</title>
        <authorList>
            <person name="Whitman W."/>
        </authorList>
    </citation>
    <scope>NUCLEOTIDE SEQUENCE [LARGE SCALE GENOMIC DNA]</scope>
    <source>
        <strain evidence="1 4">SEMIA 471</strain>
        <strain evidence="2 3">SEMIA 489</strain>
    </source>
</reference>
<evidence type="ECO:0008006" key="5">
    <source>
        <dbReference type="Google" id="ProtNLM"/>
    </source>
</evidence>
<name>A0A7W6Y5H5_RHIET</name>
<dbReference type="Proteomes" id="UP000557344">
    <property type="component" value="Unassembled WGS sequence"/>
</dbReference>
<evidence type="ECO:0000313" key="3">
    <source>
        <dbReference type="Proteomes" id="UP000523431"/>
    </source>
</evidence>
<gene>
    <name evidence="1" type="ORF">GGE46_000992</name>
    <name evidence="2" type="ORF">GGE57_000992</name>
</gene>
<evidence type="ECO:0000313" key="2">
    <source>
        <dbReference type="EMBL" id="MBB4534283.1"/>
    </source>
</evidence>
<sequence length="296" mass="32580">MDEIIFNGDIFVGVSGLQLQQERFEFPLGVVLEGTFAHVMSPVTVAFSPPIEVGHHHPGPWKAARGGFAQDVTAQVHIPHSAAAGLGPKLEIANAVGFLLKLWSDPGITMPVISNISFSEIRSAPDSHAHIIPFEHRPRAFELRLLDDAGTVESVSWVVSHFDTTLRLMKECPEFRLAATALHAGQFVENTALTLISLWGALEALFSPSTSELRFRVSALISAYLYPPGATRMEQQKRIASLYDKRSAAAHGKPKHAAEDLVATFTLLREVLIKFIEEGHVPTKQECEERLFGCRE</sequence>
<accession>A0A7W6Y5H5</accession>
<proteinExistence type="predicted"/>
<organism evidence="1 4">
    <name type="scientific">Rhizobium etli</name>
    <dbReference type="NCBI Taxonomy" id="29449"/>
    <lineage>
        <taxon>Bacteria</taxon>
        <taxon>Pseudomonadati</taxon>
        <taxon>Pseudomonadota</taxon>
        <taxon>Alphaproteobacteria</taxon>
        <taxon>Hyphomicrobiales</taxon>
        <taxon>Rhizobiaceae</taxon>
        <taxon>Rhizobium/Agrobacterium group</taxon>
        <taxon>Rhizobium</taxon>
    </lineage>
</organism>